<dbReference type="Pfam" id="PF13477">
    <property type="entry name" value="Glyco_trans_4_2"/>
    <property type="match status" value="1"/>
</dbReference>
<sequence length="380" mass="43835">MKKVLIVSHVSGFLPQFEMENVKILQGLGYEVHYAANFKNPQYGNDNSRLKNSDVLCHQIDFARSPFRVIQNMKAYKQMRRLLNEEKYSILHCHTPVGGAIARLASTKCKNKEMKVIYTVHGFHFFHGSPLRNWLIYYPIERILARLTDILITINDEDYKLACGFKLKRHGEVKKINGVGIEVDKFKDIFEQRYLSRDFGSDKKITFLSVGELNSNKNHRLVIEALHKSTFEKALYIICGEGSEKQNLKKLVKKYNLERQVRLIGYKKDVKSVLRQADVFIMPSFREGLSVALQEAMATGLPIIATDIRGNNELIDEGKGGWLIPSNDVETMAERMIQIENADIYSMGKYNFNKIQNYDKKMVALAMRDIYCNMLQEDLC</sequence>
<dbReference type="EMBL" id="CP002109">
    <property type="protein sequence ID" value="ADL03173.1"/>
    <property type="molecule type" value="Genomic_DNA"/>
</dbReference>
<keyword evidence="4" id="KW-1185">Reference proteome</keyword>
<dbReference type="AlphaFoldDB" id="D9R4I9"/>
<dbReference type="SUPFAM" id="SSF53756">
    <property type="entry name" value="UDP-Glycosyltransferase/glycogen phosphorylase"/>
    <property type="match status" value="1"/>
</dbReference>
<evidence type="ECO:0000313" key="3">
    <source>
        <dbReference type="EMBL" id="ADL03173.1"/>
    </source>
</evidence>
<dbReference type="PANTHER" id="PTHR12526">
    <property type="entry name" value="GLYCOSYLTRANSFERASE"/>
    <property type="match status" value="1"/>
</dbReference>
<dbReference type="OrthoDB" id="9806653at2"/>
<protein>
    <submittedName>
        <fullName evidence="3">Glycosyl transferase group 1</fullName>
    </submittedName>
</protein>
<dbReference type="STRING" id="610130.Closa_0540"/>
<dbReference type="GO" id="GO:0016757">
    <property type="term" value="F:glycosyltransferase activity"/>
    <property type="evidence" value="ECO:0007669"/>
    <property type="project" value="InterPro"/>
</dbReference>
<dbReference type="Proteomes" id="UP000001662">
    <property type="component" value="Chromosome"/>
</dbReference>
<proteinExistence type="predicted"/>
<accession>D9R4I9</accession>
<reference evidence="3" key="1">
    <citation type="submission" date="2010-07" db="EMBL/GenBank/DDBJ databases">
        <title>Complete sequence of Clostridium saccharolyticum WM1.</title>
        <authorList>
            <consortium name="US DOE Joint Genome Institute"/>
            <person name="Lucas S."/>
            <person name="Copeland A."/>
            <person name="Lapidus A."/>
            <person name="Cheng J.-F."/>
            <person name="Bruce D."/>
            <person name="Goodwin L."/>
            <person name="Pitluck S."/>
            <person name="Chertkov O."/>
            <person name="Detter J.C."/>
            <person name="Han C."/>
            <person name="Tapia R."/>
            <person name="Land M."/>
            <person name="Hauser L."/>
            <person name="Chang Y.-J."/>
            <person name="Jeffries C."/>
            <person name="Kyrpides N."/>
            <person name="Ivanova N."/>
            <person name="Mikhailova N."/>
            <person name="Mouttaki H."/>
            <person name="Lin L."/>
            <person name="Zhou J."/>
            <person name="Hemme C.L."/>
            <person name="Woyke T."/>
        </authorList>
    </citation>
    <scope>NUCLEOTIDE SEQUENCE [LARGE SCALE GENOMIC DNA]</scope>
    <source>
        <strain evidence="3">WM1</strain>
    </source>
</reference>
<dbReference type="PANTHER" id="PTHR12526:SF630">
    <property type="entry name" value="GLYCOSYLTRANSFERASE"/>
    <property type="match status" value="1"/>
</dbReference>
<keyword evidence="3" id="KW-0808">Transferase</keyword>
<gene>
    <name evidence="3" type="ordered locus">Closa_0540</name>
</gene>
<dbReference type="Pfam" id="PF00534">
    <property type="entry name" value="Glycos_transf_1"/>
    <property type="match status" value="1"/>
</dbReference>
<dbReference type="eggNOG" id="COG0438">
    <property type="taxonomic scope" value="Bacteria"/>
</dbReference>
<dbReference type="CAZy" id="GT4">
    <property type="family name" value="Glycosyltransferase Family 4"/>
</dbReference>
<dbReference type="Gene3D" id="3.40.50.2000">
    <property type="entry name" value="Glycogen Phosphorylase B"/>
    <property type="match status" value="2"/>
</dbReference>
<dbReference type="InterPro" id="IPR028098">
    <property type="entry name" value="Glyco_trans_4-like_N"/>
</dbReference>
<dbReference type="PaxDb" id="610130-Closa_0540"/>
<dbReference type="RefSeq" id="WP_013271271.1">
    <property type="nucleotide sequence ID" value="NC_014376.1"/>
</dbReference>
<feature type="domain" description="Glycosyltransferase subfamily 4-like N-terminal" evidence="2">
    <location>
        <begin position="19"/>
        <end position="154"/>
    </location>
</feature>
<feature type="domain" description="Glycosyl transferase family 1" evidence="1">
    <location>
        <begin position="202"/>
        <end position="342"/>
    </location>
</feature>
<evidence type="ECO:0000259" key="2">
    <source>
        <dbReference type="Pfam" id="PF13477"/>
    </source>
</evidence>
<evidence type="ECO:0000313" key="4">
    <source>
        <dbReference type="Proteomes" id="UP000001662"/>
    </source>
</evidence>
<dbReference type="HOGENOM" id="CLU_009583_0_1_9"/>
<evidence type="ECO:0000259" key="1">
    <source>
        <dbReference type="Pfam" id="PF00534"/>
    </source>
</evidence>
<name>D9R4I9_LACSW</name>
<dbReference type="CDD" id="cd03808">
    <property type="entry name" value="GT4_CapM-like"/>
    <property type="match status" value="1"/>
</dbReference>
<dbReference type="KEGG" id="csh:Closa_0540"/>
<dbReference type="InterPro" id="IPR001296">
    <property type="entry name" value="Glyco_trans_1"/>
</dbReference>
<organism evidence="3 4">
    <name type="scientific">Lacrimispora saccharolytica (strain ATCC 35040 / DSM 2544 / NRCC 2533 / WM1)</name>
    <name type="common">Clostridium saccharolyticum</name>
    <dbReference type="NCBI Taxonomy" id="610130"/>
    <lineage>
        <taxon>Bacteria</taxon>
        <taxon>Bacillati</taxon>
        <taxon>Bacillota</taxon>
        <taxon>Clostridia</taxon>
        <taxon>Lachnospirales</taxon>
        <taxon>Lachnospiraceae</taxon>
        <taxon>Lacrimispora</taxon>
    </lineage>
</organism>